<proteinExistence type="predicted"/>
<dbReference type="Pfam" id="PF01613">
    <property type="entry name" value="Flavin_Reduct"/>
    <property type="match status" value="1"/>
</dbReference>
<evidence type="ECO:0000313" key="2">
    <source>
        <dbReference type="EMBL" id="PXF33225.1"/>
    </source>
</evidence>
<dbReference type="SUPFAM" id="SSF50475">
    <property type="entry name" value="FMN-binding split barrel"/>
    <property type="match status" value="1"/>
</dbReference>
<evidence type="ECO:0000259" key="1">
    <source>
        <dbReference type="SMART" id="SM00903"/>
    </source>
</evidence>
<dbReference type="SMART" id="SM00903">
    <property type="entry name" value="Flavin_Reduct"/>
    <property type="match status" value="1"/>
</dbReference>
<accession>A0ABX5M8K3</accession>
<feature type="domain" description="Flavin reductase like" evidence="1">
    <location>
        <begin position="20"/>
        <end position="173"/>
    </location>
</feature>
<comment type="caution">
    <text evidence="2">The sequence shown here is derived from an EMBL/GenBank/DDBJ whole genome shotgun (WGS) entry which is preliminary data.</text>
</comment>
<dbReference type="InterPro" id="IPR012349">
    <property type="entry name" value="Split_barrel_FMN-bd"/>
</dbReference>
<dbReference type="InterPro" id="IPR002563">
    <property type="entry name" value="Flavin_Rdtase-like_dom"/>
</dbReference>
<evidence type="ECO:0000313" key="3">
    <source>
        <dbReference type="Proteomes" id="UP000248090"/>
    </source>
</evidence>
<name>A0ABX5M8K3_9GAMM</name>
<protein>
    <submittedName>
        <fullName evidence="2">Flavin reductase</fullName>
    </submittedName>
</protein>
<keyword evidence="3" id="KW-1185">Reference proteome</keyword>
<dbReference type="PANTHER" id="PTHR43812">
    <property type="entry name" value="BLR2425 PROTEIN"/>
    <property type="match status" value="1"/>
</dbReference>
<sequence>MHFETLVNGRGPLRHDPFKALVVPRPIGWISSLSREGHVNLAPYSAFNMVGYDPNIVMFASAGRKDSLNNIEATGEFVCNLATYDLREAVVKTSVPVNHGVDEMQLAGLTAAPSLHVKVPRVAESPAALECQYLQTIPVPTLDGSEPQHFMVLGRVVAVYLDDAILTDGKVDIAKLKPLTRLGYLDYGVLEDCFSMPRPKATPDGTGID</sequence>
<reference evidence="2 3" key="1">
    <citation type="submission" date="2015-03" db="EMBL/GenBank/DDBJ databases">
        <authorList>
            <person name="Krishnan R."/>
            <person name="Midha S."/>
            <person name="Patil P.B."/>
            <person name="Rameshkumar N."/>
        </authorList>
    </citation>
    <scope>NUCLEOTIDE SEQUENCE [LARGE SCALE GENOMIC DNA]</scope>
    <source>
        <strain evidence="2 3">L1E11</strain>
    </source>
</reference>
<organism evidence="2 3">
    <name type="scientific">Pokkaliibacter plantistimulans</name>
    <dbReference type="NCBI Taxonomy" id="1635171"/>
    <lineage>
        <taxon>Bacteria</taxon>
        <taxon>Pseudomonadati</taxon>
        <taxon>Pseudomonadota</taxon>
        <taxon>Gammaproteobacteria</taxon>
        <taxon>Oceanospirillales</taxon>
        <taxon>Balneatrichaceae</taxon>
        <taxon>Pokkaliibacter</taxon>
    </lineage>
</organism>
<dbReference type="EMBL" id="LAPT01000001">
    <property type="protein sequence ID" value="PXF33225.1"/>
    <property type="molecule type" value="Genomic_DNA"/>
</dbReference>
<gene>
    <name evidence="2" type="ORF">WH50_00475</name>
</gene>
<dbReference type="Gene3D" id="2.30.110.10">
    <property type="entry name" value="Electron Transport, Fmn-binding Protein, Chain A"/>
    <property type="match status" value="1"/>
</dbReference>
<dbReference type="Proteomes" id="UP000248090">
    <property type="component" value="Unassembled WGS sequence"/>
</dbReference>
<dbReference type="RefSeq" id="WP_110185551.1">
    <property type="nucleotide sequence ID" value="NZ_CP177354.1"/>
</dbReference>
<dbReference type="PANTHER" id="PTHR43812:SF2">
    <property type="entry name" value="FLAVIN REDUCTASE LIKE DOMAIN-CONTAINING PROTEIN"/>
    <property type="match status" value="1"/>
</dbReference>